<keyword evidence="3" id="KW-1185">Reference proteome</keyword>
<sequence>MSIEAIEPILLAATSAGSSLLRGSKAAPQSAGYGKAAASVKTSARDEGNVSD</sequence>
<dbReference type="Proteomes" id="UP001315278">
    <property type="component" value="Unassembled WGS sequence"/>
</dbReference>
<dbReference type="RefSeq" id="WP_212492740.1">
    <property type="nucleotide sequence ID" value="NZ_JAFCJH010000010.1"/>
</dbReference>
<feature type="compositionally biased region" description="Basic and acidic residues" evidence="1">
    <location>
        <begin position="43"/>
        <end position="52"/>
    </location>
</feature>
<accession>A0ABS5FHH3</accession>
<gene>
    <name evidence="2" type="ORF">JQ615_12640</name>
</gene>
<evidence type="ECO:0000313" key="2">
    <source>
        <dbReference type="EMBL" id="MBR0796237.1"/>
    </source>
</evidence>
<comment type="caution">
    <text evidence="2">The sequence shown here is derived from an EMBL/GenBank/DDBJ whole genome shotgun (WGS) entry which is preliminary data.</text>
</comment>
<feature type="region of interest" description="Disordered" evidence="1">
    <location>
        <begin position="23"/>
        <end position="52"/>
    </location>
</feature>
<evidence type="ECO:0000313" key="3">
    <source>
        <dbReference type="Proteomes" id="UP001315278"/>
    </source>
</evidence>
<dbReference type="EMBL" id="JAFCJH010000010">
    <property type="protein sequence ID" value="MBR0796237.1"/>
    <property type="molecule type" value="Genomic_DNA"/>
</dbReference>
<reference evidence="3" key="1">
    <citation type="journal article" date="2021" name="ISME J.">
        <title>Evolutionary origin and ecological implication of a unique nif island in free-living Bradyrhizobium lineages.</title>
        <authorList>
            <person name="Tao J."/>
        </authorList>
    </citation>
    <scope>NUCLEOTIDE SEQUENCE [LARGE SCALE GENOMIC DNA]</scope>
    <source>
        <strain evidence="3">SZCCT0434</strain>
    </source>
</reference>
<evidence type="ECO:0000256" key="1">
    <source>
        <dbReference type="SAM" id="MobiDB-lite"/>
    </source>
</evidence>
<protein>
    <submittedName>
        <fullName evidence="2">Uncharacterized protein</fullName>
    </submittedName>
</protein>
<name>A0ABS5FHH3_9BRAD</name>
<proteinExistence type="predicted"/>
<organism evidence="2 3">
    <name type="scientific">Bradyrhizobium jicamae</name>
    <dbReference type="NCBI Taxonomy" id="280332"/>
    <lineage>
        <taxon>Bacteria</taxon>
        <taxon>Pseudomonadati</taxon>
        <taxon>Pseudomonadota</taxon>
        <taxon>Alphaproteobacteria</taxon>
        <taxon>Hyphomicrobiales</taxon>
        <taxon>Nitrobacteraceae</taxon>
        <taxon>Bradyrhizobium</taxon>
    </lineage>
</organism>